<evidence type="ECO:0000256" key="9">
    <source>
        <dbReference type="ARBA" id="ARBA00023270"/>
    </source>
</evidence>
<keyword evidence="8" id="KW-0456">Lyase</keyword>
<dbReference type="InterPro" id="IPR042286">
    <property type="entry name" value="AdoMetDC_C"/>
</dbReference>
<keyword evidence="10" id="KW-0670">Pyruvate</keyword>
<dbReference type="SUPFAM" id="SSF56276">
    <property type="entry name" value="S-adenosylmethionine decarboxylase"/>
    <property type="match status" value="1"/>
</dbReference>
<keyword evidence="9" id="KW-0704">Schiff base</keyword>
<keyword evidence="3" id="KW-0210">Decarboxylase</keyword>
<gene>
    <name evidence="11" type="ORF">GCM10022281_12000</name>
</gene>
<comment type="cofactor">
    <cofactor evidence="1">
        <name>pyruvate</name>
        <dbReference type="ChEBI" id="CHEBI:15361"/>
    </cofactor>
</comment>
<dbReference type="NCBIfam" id="TIGR03330">
    <property type="entry name" value="SAM_DCase_Bsu"/>
    <property type="match status" value="1"/>
</dbReference>
<evidence type="ECO:0000256" key="4">
    <source>
        <dbReference type="ARBA" id="ARBA00022813"/>
    </source>
</evidence>
<protein>
    <recommendedName>
        <fullName evidence="13">Adenosylmethionine decarboxylase</fullName>
    </recommendedName>
</protein>
<evidence type="ECO:0000256" key="3">
    <source>
        <dbReference type="ARBA" id="ARBA00022793"/>
    </source>
</evidence>
<dbReference type="PANTHER" id="PTHR33866">
    <property type="entry name" value="S-ADENOSYLMETHIONINE DECARBOXYLASE PROENZYME"/>
    <property type="match status" value="1"/>
</dbReference>
<evidence type="ECO:0000256" key="7">
    <source>
        <dbReference type="ARBA" id="ARBA00023145"/>
    </source>
</evidence>
<keyword evidence="6" id="KW-0620">Polyamine biosynthesis</keyword>
<dbReference type="Gene3D" id="3.30.360.110">
    <property type="entry name" value="S-adenosylmethionine decarboxylase domain"/>
    <property type="match status" value="1"/>
</dbReference>
<keyword evidence="7" id="KW-0865">Zymogen</keyword>
<dbReference type="Pfam" id="PF02675">
    <property type="entry name" value="AdoMet_dc"/>
    <property type="match status" value="1"/>
</dbReference>
<dbReference type="RefSeq" id="WP_344696126.1">
    <property type="nucleotide sequence ID" value="NZ_BAABBR010000001.1"/>
</dbReference>
<name>A0ABP7TZI1_9SPHN</name>
<dbReference type="Proteomes" id="UP001424459">
    <property type="component" value="Unassembled WGS sequence"/>
</dbReference>
<evidence type="ECO:0000256" key="8">
    <source>
        <dbReference type="ARBA" id="ARBA00023239"/>
    </source>
</evidence>
<accession>A0ABP7TZI1</accession>
<evidence type="ECO:0000256" key="10">
    <source>
        <dbReference type="ARBA" id="ARBA00023317"/>
    </source>
</evidence>
<evidence type="ECO:0000313" key="12">
    <source>
        <dbReference type="Proteomes" id="UP001424459"/>
    </source>
</evidence>
<comment type="caution">
    <text evidence="11">The sequence shown here is derived from an EMBL/GenBank/DDBJ whole genome shotgun (WGS) entry which is preliminary data.</text>
</comment>
<dbReference type="InterPro" id="IPR042284">
    <property type="entry name" value="AdoMetDC_N"/>
</dbReference>
<dbReference type="InterPro" id="IPR017716">
    <property type="entry name" value="S-AdoMet_deCOase_pro-enz"/>
</dbReference>
<dbReference type="EMBL" id="BAABBR010000001">
    <property type="protein sequence ID" value="GAA4033680.1"/>
    <property type="molecule type" value="Genomic_DNA"/>
</dbReference>
<keyword evidence="12" id="KW-1185">Reference proteome</keyword>
<evidence type="ECO:0000256" key="1">
    <source>
        <dbReference type="ARBA" id="ARBA00001928"/>
    </source>
</evidence>
<evidence type="ECO:0000256" key="6">
    <source>
        <dbReference type="ARBA" id="ARBA00023115"/>
    </source>
</evidence>
<proteinExistence type="predicted"/>
<evidence type="ECO:0000313" key="11">
    <source>
        <dbReference type="EMBL" id="GAA4033680.1"/>
    </source>
</evidence>
<keyword evidence="4" id="KW-0068">Autocatalytic cleavage</keyword>
<keyword evidence="5" id="KW-0745">Spermidine biosynthesis</keyword>
<evidence type="ECO:0008006" key="13">
    <source>
        <dbReference type="Google" id="ProtNLM"/>
    </source>
</evidence>
<sequence length="120" mass="12612">MSGHQPWNSVHLIADLNGGKGLDDADLIERILRRAAAAAGAKVLEVRLHSFGEGQGVTGIALLAESHISIHSWPEDAFAAIDIFVCGATCKPEAALAVIAEGLQAQVGHSQRVRRGIRSA</sequence>
<dbReference type="InterPro" id="IPR016067">
    <property type="entry name" value="S-AdoMet_deCO2ase_core"/>
</dbReference>
<dbReference type="InterPro" id="IPR003826">
    <property type="entry name" value="AdoMetDC_fam_prok"/>
</dbReference>
<dbReference type="Gene3D" id="3.30.160.750">
    <property type="match status" value="1"/>
</dbReference>
<evidence type="ECO:0000256" key="5">
    <source>
        <dbReference type="ARBA" id="ARBA00023066"/>
    </source>
</evidence>
<dbReference type="PANTHER" id="PTHR33866:SF2">
    <property type="entry name" value="S-ADENOSYLMETHIONINE DECARBOXYLASE PROENZYME"/>
    <property type="match status" value="1"/>
</dbReference>
<reference evidence="12" key="1">
    <citation type="journal article" date="2019" name="Int. J. Syst. Evol. Microbiol.">
        <title>The Global Catalogue of Microorganisms (GCM) 10K type strain sequencing project: providing services to taxonomists for standard genome sequencing and annotation.</title>
        <authorList>
            <consortium name="The Broad Institute Genomics Platform"/>
            <consortium name="The Broad Institute Genome Sequencing Center for Infectious Disease"/>
            <person name="Wu L."/>
            <person name="Ma J."/>
        </authorList>
    </citation>
    <scope>NUCLEOTIDE SEQUENCE [LARGE SCALE GENOMIC DNA]</scope>
    <source>
        <strain evidence="12">JCM 17564</strain>
    </source>
</reference>
<keyword evidence="2" id="KW-0949">S-adenosyl-L-methionine</keyword>
<evidence type="ECO:0000256" key="2">
    <source>
        <dbReference type="ARBA" id="ARBA00022691"/>
    </source>
</evidence>
<organism evidence="11 12">
    <name type="scientific">Sphingomonas rosea</name>
    <dbReference type="NCBI Taxonomy" id="335605"/>
    <lineage>
        <taxon>Bacteria</taxon>
        <taxon>Pseudomonadati</taxon>
        <taxon>Pseudomonadota</taxon>
        <taxon>Alphaproteobacteria</taxon>
        <taxon>Sphingomonadales</taxon>
        <taxon>Sphingomonadaceae</taxon>
        <taxon>Sphingomonas</taxon>
    </lineage>
</organism>